<organism evidence="1 2">
    <name type="scientific">Bifidobacterium aemilianum</name>
    <dbReference type="NCBI Taxonomy" id="2493120"/>
    <lineage>
        <taxon>Bacteria</taxon>
        <taxon>Bacillati</taxon>
        <taxon>Actinomycetota</taxon>
        <taxon>Actinomycetes</taxon>
        <taxon>Bifidobacteriales</taxon>
        <taxon>Bifidobacteriaceae</taxon>
        <taxon>Bifidobacterium</taxon>
    </lineage>
</organism>
<keyword evidence="2" id="KW-1185">Reference proteome</keyword>
<protein>
    <recommendedName>
        <fullName evidence="3">Nif11 domain-containing protein</fullName>
    </recommendedName>
</protein>
<evidence type="ECO:0008006" key="3">
    <source>
        <dbReference type="Google" id="ProtNLM"/>
    </source>
</evidence>
<proteinExistence type="predicted"/>
<evidence type="ECO:0000313" key="2">
    <source>
        <dbReference type="Proteomes" id="UP000252530"/>
    </source>
</evidence>
<dbReference type="OrthoDB" id="3233958at2"/>
<accession>A0A366KBY2</accession>
<evidence type="ECO:0000313" key="1">
    <source>
        <dbReference type="EMBL" id="RBP98161.1"/>
    </source>
</evidence>
<dbReference type="Proteomes" id="UP000252530">
    <property type="component" value="Unassembled WGS sequence"/>
</dbReference>
<dbReference type="AlphaFoldDB" id="A0A366KBY2"/>
<dbReference type="RefSeq" id="WP_113859845.1">
    <property type="nucleotide sequence ID" value="NZ_PDCG01000002.1"/>
</dbReference>
<comment type="caution">
    <text evidence="1">The sequence shown here is derived from an EMBL/GenBank/DDBJ whole genome shotgun (WGS) entry which is preliminary data.</text>
</comment>
<reference evidence="1 2" key="1">
    <citation type="submission" date="2017-10" db="EMBL/GenBank/DDBJ databases">
        <title>Bifidobacterium xylocopum sp. nov. and Bifidobacterium aemilianum sp. nov., from the carpenter bee (Xylocopa violacea) digestive tract.</title>
        <authorList>
            <person name="Alberoni D."/>
            <person name="Baffoni L."/>
            <person name="Di Gioia D."/>
            <person name="Gaggia F."/>
            <person name="Biavati B."/>
        </authorList>
    </citation>
    <scope>NUCLEOTIDE SEQUENCE [LARGE SCALE GENOMIC DNA]</scope>
    <source>
        <strain evidence="1 2">XV10</strain>
    </source>
</reference>
<dbReference type="EMBL" id="PDCG01000002">
    <property type="protein sequence ID" value="RBP98161.1"/>
    <property type="molecule type" value="Genomic_DNA"/>
</dbReference>
<sequence>MDKQTLIDKLTDADGVDDIVAISKEAGKSLNFEEADKLLGRIMQTKNDAAQLAGDTVEKIATEFFGI</sequence>
<gene>
    <name evidence="1" type="ORF">CRD60_03175</name>
</gene>
<name>A0A366KBY2_9BIFI</name>